<dbReference type="RefSeq" id="WP_101472175.1">
    <property type="nucleotide sequence ID" value="NZ_PJND01000008.1"/>
</dbReference>
<evidence type="ECO:0000313" key="3">
    <source>
        <dbReference type="Proteomes" id="UP000233767"/>
    </source>
</evidence>
<name>A0A497UIV0_9FLAO</name>
<sequence length="105" mass="12317">MEKTYLQIPIFPLYDVVSIISIKLTDDDAEFLKSGYTLAERKHIHEALVWAKDNPDFEFESIMDRAPIVGKLPFSNEEIYAYLMRFKTFMEESKSLLIEESSPKY</sequence>
<dbReference type="AlphaFoldDB" id="A0A497UIV0"/>
<proteinExistence type="predicted"/>
<dbReference type="Proteomes" id="UP000275027">
    <property type="component" value="Unassembled WGS sequence"/>
</dbReference>
<reference evidence="2 4" key="2">
    <citation type="submission" date="2018-10" db="EMBL/GenBank/DDBJ databases">
        <title>Genomic Encyclopedia of Archaeal and Bacterial Type Strains, Phase II (KMG-II): from individual species to whole genera.</title>
        <authorList>
            <person name="Goeker M."/>
        </authorList>
    </citation>
    <scope>NUCLEOTIDE SEQUENCE [LARGE SCALE GENOMIC DNA]</scope>
    <source>
        <strain evidence="2 4">DSM 21886</strain>
    </source>
</reference>
<protein>
    <submittedName>
        <fullName evidence="2">Uncharacterized protein</fullName>
    </submittedName>
</protein>
<evidence type="ECO:0000313" key="4">
    <source>
        <dbReference type="Proteomes" id="UP000275027"/>
    </source>
</evidence>
<accession>A0A497UIV0</accession>
<dbReference type="EMBL" id="RCCB01000011">
    <property type="protein sequence ID" value="RLJ30482.1"/>
    <property type="molecule type" value="Genomic_DNA"/>
</dbReference>
<evidence type="ECO:0000313" key="2">
    <source>
        <dbReference type="EMBL" id="RLJ30482.1"/>
    </source>
</evidence>
<keyword evidence="3" id="KW-1185">Reference proteome</keyword>
<organism evidence="2 4">
    <name type="scientific">Flavobacterium lindanitolerans</name>
    <dbReference type="NCBI Taxonomy" id="428988"/>
    <lineage>
        <taxon>Bacteria</taxon>
        <taxon>Pseudomonadati</taxon>
        <taxon>Bacteroidota</taxon>
        <taxon>Flavobacteriia</taxon>
        <taxon>Flavobacteriales</taxon>
        <taxon>Flavobacteriaceae</taxon>
        <taxon>Flavobacterium</taxon>
    </lineage>
</organism>
<dbReference type="EMBL" id="PJND01000008">
    <property type="protein sequence ID" value="PKW20879.1"/>
    <property type="molecule type" value="Genomic_DNA"/>
</dbReference>
<comment type="caution">
    <text evidence="2">The sequence shown here is derived from an EMBL/GenBank/DDBJ whole genome shotgun (WGS) entry which is preliminary data.</text>
</comment>
<reference evidence="1 3" key="1">
    <citation type="submission" date="2017-12" db="EMBL/GenBank/DDBJ databases">
        <title>Genomic Encyclopedia of Type Strains, Phase III (KMG-III): the genomes of soil and plant-associated and newly described type strains.</title>
        <authorList>
            <person name="Whitman W."/>
        </authorList>
    </citation>
    <scope>NUCLEOTIDE SEQUENCE [LARGE SCALE GENOMIC DNA]</scope>
    <source>
        <strain evidence="1 3">IP-10</strain>
    </source>
</reference>
<gene>
    <name evidence="1" type="ORF">B0G92_2158</name>
    <name evidence="2" type="ORF">CLV50_1892</name>
</gene>
<evidence type="ECO:0000313" key="1">
    <source>
        <dbReference type="EMBL" id="PKW20879.1"/>
    </source>
</evidence>
<dbReference type="Proteomes" id="UP000233767">
    <property type="component" value="Unassembled WGS sequence"/>
</dbReference>